<accession>A0ABQ8UZY4</accession>
<dbReference type="EMBL" id="JAPMOS010000001">
    <property type="protein sequence ID" value="KAJ4463115.1"/>
    <property type="molecule type" value="Genomic_DNA"/>
</dbReference>
<evidence type="ECO:0000256" key="2">
    <source>
        <dbReference type="SAM" id="MobiDB-lite"/>
    </source>
</evidence>
<dbReference type="InterPro" id="IPR036291">
    <property type="entry name" value="NAD(P)-bd_dom_sf"/>
</dbReference>
<dbReference type="SUPFAM" id="SSF51735">
    <property type="entry name" value="NAD(P)-binding Rossmann-fold domains"/>
    <property type="match status" value="1"/>
</dbReference>
<keyword evidence="4" id="KW-1185">Reference proteome</keyword>
<reference evidence="3" key="1">
    <citation type="journal article" date="2022" name="bioRxiv">
        <title>Genomics of Preaxostyla Flagellates Illuminates Evolutionary Transitions and the Path Towards Mitochondrial Loss.</title>
        <authorList>
            <person name="Novak L.V.F."/>
            <person name="Treitli S.C."/>
            <person name="Pyrih J."/>
            <person name="Halakuc P."/>
            <person name="Pipaliya S.V."/>
            <person name="Vacek V."/>
            <person name="Brzon O."/>
            <person name="Soukal P."/>
            <person name="Eme L."/>
            <person name="Dacks J.B."/>
            <person name="Karnkowska A."/>
            <person name="Elias M."/>
            <person name="Hampl V."/>
        </authorList>
    </citation>
    <scope>NUCLEOTIDE SEQUENCE</scope>
    <source>
        <strain evidence="3">RCP-MX</strain>
    </source>
</reference>
<evidence type="ECO:0000256" key="1">
    <source>
        <dbReference type="ARBA" id="ARBA00023002"/>
    </source>
</evidence>
<dbReference type="PANTHER" id="PTHR43157">
    <property type="entry name" value="PHOSPHATIDYLINOSITOL-GLYCAN BIOSYNTHESIS CLASS F PROTEIN-RELATED"/>
    <property type="match status" value="1"/>
</dbReference>
<comment type="caution">
    <text evidence="3">The sequence shown here is derived from an EMBL/GenBank/DDBJ whole genome shotgun (WGS) entry which is preliminary data.</text>
</comment>
<feature type="region of interest" description="Disordered" evidence="2">
    <location>
        <begin position="306"/>
        <end position="336"/>
    </location>
</feature>
<sequence>MESKRSVSFVHGKNALITGATSGIGLQMAISLAAMGANLIIAARSISKADDVVKTIHKSCPMATISVVRLDLNSFSSVREAARHIKATFSAVHLLVANAGLMVMGSKPQLTQDKFEMHFQCNYLSHFLLIRELEGLLIASAPARVVITASRIHSSGHIGFEDYNFTKPETKYGMMRAYAHSKFAVVLATYELNRRLSPHGVTVNCCHPGIIRSNIFTEFVPAWVACWLWPMAYPFMAPWMKTTKRGAKASLRLATSPEFEGRGGIYTDSSGDPVASSAPSREVKRQQDFYALSCLLTGTPEATQLPPSAAATAAADPAPGTAPLPPSAPVPEAPVPATDAAPLLVAPL</sequence>
<keyword evidence="1" id="KW-0560">Oxidoreductase</keyword>
<dbReference type="Proteomes" id="UP001141327">
    <property type="component" value="Unassembled WGS sequence"/>
</dbReference>
<dbReference type="PRINTS" id="PR00081">
    <property type="entry name" value="GDHRDH"/>
</dbReference>
<evidence type="ECO:0000313" key="4">
    <source>
        <dbReference type="Proteomes" id="UP001141327"/>
    </source>
</evidence>
<dbReference type="InterPro" id="IPR002347">
    <property type="entry name" value="SDR_fam"/>
</dbReference>
<dbReference type="Gene3D" id="3.40.50.720">
    <property type="entry name" value="NAD(P)-binding Rossmann-like Domain"/>
    <property type="match status" value="1"/>
</dbReference>
<gene>
    <name evidence="3" type="ORF">PAPYR_387</name>
</gene>
<feature type="compositionally biased region" description="Low complexity" evidence="2">
    <location>
        <begin position="306"/>
        <end position="319"/>
    </location>
</feature>
<dbReference type="PANTHER" id="PTHR43157:SF31">
    <property type="entry name" value="PHOSPHATIDYLINOSITOL-GLYCAN BIOSYNTHESIS CLASS F PROTEIN"/>
    <property type="match status" value="1"/>
</dbReference>
<dbReference type="Pfam" id="PF00106">
    <property type="entry name" value="adh_short"/>
    <property type="match status" value="1"/>
</dbReference>
<proteinExistence type="predicted"/>
<organism evidence="3 4">
    <name type="scientific">Paratrimastix pyriformis</name>
    <dbReference type="NCBI Taxonomy" id="342808"/>
    <lineage>
        <taxon>Eukaryota</taxon>
        <taxon>Metamonada</taxon>
        <taxon>Preaxostyla</taxon>
        <taxon>Paratrimastigidae</taxon>
        <taxon>Paratrimastix</taxon>
    </lineage>
</organism>
<feature type="compositionally biased region" description="Pro residues" evidence="2">
    <location>
        <begin position="320"/>
        <end position="334"/>
    </location>
</feature>
<name>A0ABQ8UZY4_9EUKA</name>
<protein>
    <submittedName>
        <fullName evidence="3">Short chain dehydrogenase</fullName>
    </submittedName>
</protein>
<evidence type="ECO:0000313" key="3">
    <source>
        <dbReference type="EMBL" id="KAJ4463115.1"/>
    </source>
</evidence>
<feature type="region of interest" description="Disordered" evidence="2">
    <location>
        <begin position="262"/>
        <end position="282"/>
    </location>
</feature>